<feature type="transmembrane region" description="Helical" evidence="2">
    <location>
        <begin position="74"/>
        <end position="93"/>
    </location>
</feature>
<protein>
    <submittedName>
        <fullName evidence="3">Uncharacterized protein</fullName>
    </submittedName>
</protein>
<evidence type="ECO:0000313" key="4">
    <source>
        <dbReference type="Proteomes" id="UP000322899"/>
    </source>
</evidence>
<accession>A0A5A8DT45</accession>
<dbReference type="AlphaFoldDB" id="A0A5A8DT45"/>
<organism evidence="3 4">
    <name type="scientific">Cafeteria roenbergensis</name>
    <name type="common">Marine flagellate</name>
    <dbReference type="NCBI Taxonomy" id="33653"/>
    <lineage>
        <taxon>Eukaryota</taxon>
        <taxon>Sar</taxon>
        <taxon>Stramenopiles</taxon>
        <taxon>Bigyra</taxon>
        <taxon>Opalozoa</taxon>
        <taxon>Bicosoecida</taxon>
        <taxon>Cafeteriaceae</taxon>
        <taxon>Cafeteria</taxon>
    </lineage>
</organism>
<feature type="region of interest" description="Disordered" evidence="1">
    <location>
        <begin position="1"/>
        <end position="42"/>
    </location>
</feature>
<keyword evidence="2" id="KW-0472">Membrane</keyword>
<sequence>MTPGSDSGAPGPRRRHGSQIRRLPSLQEDADGADVEAHAPGGGERLDDWRGLELLIRQIDAEVSFKRQVFVQELVFNVFGLLSLPLMVALVSWRGVFHRWFLCTCQRPEGVAEDEVFTAAPLFPWWPCCCRTRAGNAAAFQQGGHLVLVLAMNSLFAYFVCTGLAVGITNVEVVLANVLVLLRAATVASKYSFFSVAEYTQTIKAPVEAWSDQRKLEKLVLGGWLSPSSQLLYTELERAAVRNSPELDTLTVTFPSDGARLAALERLKESIPAFLRNESAVLHPRCVAFLRAVVAGECVEEILHEDARRATRLCSQREQAEKAAPSPGDPHAGGQSQATAEAEGGVLAMSRGDNDTLMSAASAESAWEDSSDETPILYDTMGMATLPAKLFAWHVARKSHREASTLGALAPAATCIIGLVFALSPFVTRAVLSGSFAKSVLGMSVLETSLTLLVMFISFTNLRITVSFCALGILDLVRRFDAQVMLHRLLDVRSPLTLQMHDATVRSAGGTFLHAMGLVASQDGGALESSISPAAATWLSPAEAHTQVERRVDHLRLPAFYPSNLIAWMHLRNTIADLGRSYGMRIQLYTAFFAILVAAIVVAQVIIFFDMTASRRDSLVILTIGTFAEVVFGAVLTSQIVVAARTNRSIVFQQRRFNRLEALTQDMLCDFPEPLSDATVARLKKCRKVLSLLSKSVESEFSLNPVRVLFVRADFALVASVASVAASGLLAAMSALRGFNVGEGQH</sequence>
<keyword evidence="2" id="KW-0812">Transmembrane</keyword>
<feature type="transmembrane region" description="Helical" evidence="2">
    <location>
        <begin position="155"/>
        <end position="182"/>
    </location>
</feature>
<name>A0A5A8DT45_CAFRO</name>
<evidence type="ECO:0000256" key="1">
    <source>
        <dbReference type="SAM" id="MobiDB-lite"/>
    </source>
</evidence>
<comment type="caution">
    <text evidence="3">The sequence shown here is derived from an EMBL/GenBank/DDBJ whole genome shotgun (WGS) entry which is preliminary data.</text>
</comment>
<feature type="transmembrane region" description="Helical" evidence="2">
    <location>
        <begin position="715"/>
        <end position="736"/>
    </location>
</feature>
<evidence type="ECO:0000313" key="3">
    <source>
        <dbReference type="EMBL" id="KAA0168612.1"/>
    </source>
</evidence>
<feature type="transmembrane region" description="Helical" evidence="2">
    <location>
        <begin position="588"/>
        <end position="609"/>
    </location>
</feature>
<gene>
    <name evidence="3" type="ORF">FNF27_07124</name>
</gene>
<evidence type="ECO:0000256" key="2">
    <source>
        <dbReference type="SAM" id="Phobius"/>
    </source>
</evidence>
<feature type="transmembrane region" description="Helical" evidence="2">
    <location>
        <begin position="406"/>
        <end position="432"/>
    </location>
</feature>
<feature type="transmembrane region" description="Helical" evidence="2">
    <location>
        <begin position="452"/>
        <end position="477"/>
    </location>
</feature>
<reference evidence="3 4" key="1">
    <citation type="submission" date="2019-07" db="EMBL/GenBank/DDBJ databases">
        <title>Genomes of Cafeteria roenbergensis.</title>
        <authorList>
            <person name="Fischer M.G."/>
            <person name="Hackl T."/>
            <person name="Roman M."/>
        </authorList>
    </citation>
    <scope>NUCLEOTIDE SEQUENCE [LARGE SCALE GENOMIC DNA]</scope>
    <source>
        <strain evidence="3 4">E4-10P</strain>
    </source>
</reference>
<proteinExistence type="predicted"/>
<dbReference type="Proteomes" id="UP000322899">
    <property type="component" value="Unassembled WGS sequence"/>
</dbReference>
<feature type="transmembrane region" description="Helical" evidence="2">
    <location>
        <begin position="621"/>
        <end position="644"/>
    </location>
</feature>
<feature type="region of interest" description="Disordered" evidence="1">
    <location>
        <begin position="314"/>
        <end position="341"/>
    </location>
</feature>
<keyword evidence="2" id="KW-1133">Transmembrane helix</keyword>
<dbReference type="EMBL" id="VLTO01000075">
    <property type="protein sequence ID" value="KAA0168612.1"/>
    <property type="molecule type" value="Genomic_DNA"/>
</dbReference>